<dbReference type="GO" id="GO:0003676">
    <property type="term" value="F:nucleic acid binding"/>
    <property type="evidence" value="ECO:0007669"/>
    <property type="project" value="InterPro"/>
</dbReference>
<protein>
    <submittedName>
        <fullName evidence="7">Ankyrin repeat domain-containing protein 50</fullName>
    </submittedName>
</protein>
<evidence type="ECO:0000256" key="3">
    <source>
        <dbReference type="PROSITE-ProRule" id="PRU00023"/>
    </source>
</evidence>
<dbReference type="EMBL" id="CAMXCT020001089">
    <property type="protein sequence ID" value="CAL1139881.1"/>
    <property type="molecule type" value="Genomic_DNA"/>
</dbReference>
<accession>A0A9P1C7R5</accession>
<feature type="repeat" description="ANK" evidence="3">
    <location>
        <begin position="456"/>
        <end position="488"/>
    </location>
</feature>
<dbReference type="EMBL" id="CAMXCT030001089">
    <property type="protein sequence ID" value="CAL4773818.1"/>
    <property type="molecule type" value="Genomic_DNA"/>
</dbReference>
<keyword evidence="4" id="KW-0175">Coiled coil</keyword>
<dbReference type="SUPFAM" id="SSF54928">
    <property type="entry name" value="RNA-binding domain, RBD"/>
    <property type="match status" value="1"/>
</dbReference>
<evidence type="ECO:0000256" key="5">
    <source>
        <dbReference type="SAM" id="MobiDB-lite"/>
    </source>
</evidence>
<feature type="compositionally biased region" description="Low complexity" evidence="5">
    <location>
        <begin position="590"/>
        <end position="601"/>
    </location>
</feature>
<dbReference type="OrthoDB" id="440533at2759"/>
<dbReference type="PROSITE" id="PS50088">
    <property type="entry name" value="ANK_REPEAT"/>
    <property type="match status" value="8"/>
</dbReference>
<reference evidence="6" key="1">
    <citation type="submission" date="2022-10" db="EMBL/GenBank/DDBJ databases">
        <authorList>
            <person name="Chen Y."/>
            <person name="Dougan E. K."/>
            <person name="Chan C."/>
            <person name="Rhodes N."/>
            <person name="Thang M."/>
        </authorList>
    </citation>
    <scope>NUCLEOTIDE SEQUENCE</scope>
</reference>
<feature type="repeat" description="ANK" evidence="3">
    <location>
        <begin position="146"/>
        <end position="178"/>
    </location>
</feature>
<feature type="coiled-coil region" evidence="4">
    <location>
        <begin position="252"/>
        <end position="279"/>
    </location>
</feature>
<sequence length="864" mass="95084">MPMPDKITNTISRNDSEGELRARTDDGPPPVSPPPVVPPSPARREDRTGERRPSNSVDGSVALGTRGKPQKVVEKPSAETTWYLLQEKKTKAFGDWLSHWEGQREVNIKDKAFGWTPIHFAAHKGASHFVKLLAEGKAQLDTACGEGNTALMCAARQNNVSTVSYLVGKKANLNAVNNNGWSALIWCAINGCEEVATALLSASANYLTADNEGRTACMWAARHGHLSMVETLLANGLNLLQVDDAGLTVYDHAQEQLEMRSLIAAVQQVNEELQLAVRNNDVDGVKAAIEEGADVNVQDEDGWTPLMWAALHQSLDMVQLVIRHGANPNLVDERGEVLQMLSTDHLAVGESVIEIVSCNERLLEHAKAGRWHEIDHELQIGAWVNVRDEARRTVLLWAARSGACEAVTNLVNKNADLDARDESGWLPVHWAAQSGSVETMCNLHYLGADFVSRTYVGETALHIAAQYNDGAMIQVLLASNADIEELNVDLRTALHMASVNGQTEALQTLLFYKADFEKVVEDESGMTAFLLAVTHERLSAVQCMLSDIPLPPRLPINAGTLSVAPKKAGKRTGSREPPERAVPGPKDPKAAGGTKAKAAPAPKTRIGNRKKLVKDVREKRGDHPRALLEHAAEIRTKLVKTPFGKIGRRLVNQCDLEERSALCLAVIGRHSNMVQILLSSKAELETTDSHGNGVLHYACMNRDREQVATFMDLNARVDRLNKDGLKPVDLCQEDPDILHMIERKLVSKKLETLPPSPTHVAPAVGINLEERHRIRFESPMLQTMGQEAILKELKLFIKQRGAPKAKNIQVELDPITARPRGHAYADFLEEWAAEMVLQGDGKQLNGQPLRVFFEIPFQLEHPAE</sequence>
<evidence type="ECO:0000256" key="1">
    <source>
        <dbReference type="ARBA" id="ARBA00022737"/>
    </source>
</evidence>
<evidence type="ECO:0000256" key="4">
    <source>
        <dbReference type="SAM" id="Coils"/>
    </source>
</evidence>
<dbReference type="Gene3D" id="1.25.40.20">
    <property type="entry name" value="Ankyrin repeat-containing domain"/>
    <property type="match status" value="5"/>
</dbReference>
<dbReference type="InterPro" id="IPR036770">
    <property type="entry name" value="Ankyrin_rpt-contain_sf"/>
</dbReference>
<feature type="repeat" description="ANK" evidence="3">
    <location>
        <begin position="113"/>
        <end position="145"/>
    </location>
</feature>
<dbReference type="InterPro" id="IPR035979">
    <property type="entry name" value="RBD_domain_sf"/>
</dbReference>
<evidence type="ECO:0000313" key="7">
    <source>
        <dbReference type="EMBL" id="CAL4773818.1"/>
    </source>
</evidence>
<feature type="compositionally biased region" description="Pro residues" evidence="5">
    <location>
        <begin position="27"/>
        <end position="41"/>
    </location>
</feature>
<feature type="repeat" description="ANK" evidence="3">
    <location>
        <begin position="301"/>
        <end position="333"/>
    </location>
</feature>
<keyword evidence="1" id="KW-0677">Repeat</keyword>
<dbReference type="InterPro" id="IPR002110">
    <property type="entry name" value="Ankyrin_rpt"/>
</dbReference>
<dbReference type="SMART" id="SM00248">
    <property type="entry name" value="ANK"/>
    <property type="match status" value="13"/>
</dbReference>
<dbReference type="Pfam" id="PF12796">
    <property type="entry name" value="Ank_2"/>
    <property type="match status" value="5"/>
</dbReference>
<feature type="repeat" description="ANK" evidence="3">
    <location>
        <begin position="268"/>
        <end position="300"/>
    </location>
</feature>
<feature type="repeat" description="ANK" evidence="3">
    <location>
        <begin position="489"/>
        <end position="521"/>
    </location>
</feature>
<feature type="compositionally biased region" description="Basic and acidic residues" evidence="5">
    <location>
        <begin position="14"/>
        <end position="26"/>
    </location>
</feature>
<dbReference type="SUPFAM" id="SSF48403">
    <property type="entry name" value="Ankyrin repeat"/>
    <property type="match status" value="3"/>
</dbReference>
<feature type="region of interest" description="Disordered" evidence="5">
    <location>
        <begin position="1"/>
        <end position="74"/>
    </location>
</feature>
<dbReference type="PROSITE" id="PS50297">
    <property type="entry name" value="ANK_REP_REGION"/>
    <property type="match status" value="5"/>
</dbReference>
<evidence type="ECO:0000256" key="2">
    <source>
        <dbReference type="ARBA" id="ARBA00023043"/>
    </source>
</evidence>
<dbReference type="Pfam" id="PF13637">
    <property type="entry name" value="Ank_4"/>
    <property type="match status" value="1"/>
</dbReference>
<organism evidence="6">
    <name type="scientific">Cladocopium goreaui</name>
    <dbReference type="NCBI Taxonomy" id="2562237"/>
    <lineage>
        <taxon>Eukaryota</taxon>
        <taxon>Sar</taxon>
        <taxon>Alveolata</taxon>
        <taxon>Dinophyceae</taxon>
        <taxon>Suessiales</taxon>
        <taxon>Symbiodiniaceae</taxon>
        <taxon>Cladocopium</taxon>
    </lineage>
</organism>
<keyword evidence="2 3" id="KW-0040">ANK repeat</keyword>
<evidence type="ECO:0000313" key="6">
    <source>
        <dbReference type="EMBL" id="CAI3986506.1"/>
    </source>
</evidence>
<feature type="compositionally biased region" description="Basic and acidic residues" evidence="5">
    <location>
        <begin position="42"/>
        <end position="53"/>
    </location>
</feature>
<feature type="region of interest" description="Disordered" evidence="5">
    <location>
        <begin position="559"/>
        <end position="601"/>
    </location>
</feature>
<feature type="repeat" description="ANK" evidence="3">
    <location>
        <begin position="212"/>
        <end position="244"/>
    </location>
</feature>
<name>A0A9P1C7R5_9DINO</name>
<dbReference type="EMBL" id="CAMXCT010001089">
    <property type="protein sequence ID" value="CAI3986506.1"/>
    <property type="molecule type" value="Genomic_DNA"/>
</dbReference>
<dbReference type="Proteomes" id="UP001152797">
    <property type="component" value="Unassembled WGS sequence"/>
</dbReference>
<keyword evidence="8" id="KW-1185">Reference proteome</keyword>
<dbReference type="AlphaFoldDB" id="A0A9P1C7R5"/>
<proteinExistence type="predicted"/>
<dbReference type="PANTHER" id="PTHR24198">
    <property type="entry name" value="ANKYRIN REPEAT AND PROTEIN KINASE DOMAIN-CONTAINING PROTEIN"/>
    <property type="match status" value="1"/>
</dbReference>
<dbReference type="PANTHER" id="PTHR24198:SF165">
    <property type="entry name" value="ANKYRIN REPEAT-CONTAINING PROTEIN-RELATED"/>
    <property type="match status" value="1"/>
</dbReference>
<feature type="repeat" description="ANK" evidence="3">
    <location>
        <begin position="390"/>
        <end position="422"/>
    </location>
</feature>
<evidence type="ECO:0000313" key="8">
    <source>
        <dbReference type="Proteomes" id="UP001152797"/>
    </source>
</evidence>
<reference evidence="7 8" key="2">
    <citation type="submission" date="2024-05" db="EMBL/GenBank/DDBJ databases">
        <authorList>
            <person name="Chen Y."/>
            <person name="Shah S."/>
            <person name="Dougan E. K."/>
            <person name="Thang M."/>
            <person name="Chan C."/>
        </authorList>
    </citation>
    <scope>NUCLEOTIDE SEQUENCE [LARGE SCALE GENOMIC DNA]</scope>
</reference>
<gene>
    <name evidence="6" type="ORF">C1SCF055_LOCUS13853</name>
</gene>
<comment type="caution">
    <text evidence="6">The sequence shown here is derived from an EMBL/GenBank/DDBJ whole genome shotgun (WGS) entry which is preliminary data.</text>
</comment>